<dbReference type="GO" id="GO:0008168">
    <property type="term" value="F:methyltransferase activity"/>
    <property type="evidence" value="ECO:0007669"/>
    <property type="project" value="UniProtKB-KW"/>
</dbReference>
<dbReference type="Pfam" id="PF13489">
    <property type="entry name" value="Methyltransf_23"/>
    <property type="match status" value="1"/>
</dbReference>
<dbReference type="CDD" id="cd02440">
    <property type="entry name" value="AdoMet_MTases"/>
    <property type="match status" value="1"/>
</dbReference>
<dbReference type="InterPro" id="IPR029063">
    <property type="entry name" value="SAM-dependent_MTases_sf"/>
</dbReference>
<dbReference type="PANTHER" id="PTHR43861">
    <property type="entry name" value="TRANS-ACONITATE 2-METHYLTRANSFERASE-RELATED"/>
    <property type="match status" value="1"/>
</dbReference>
<dbReference type="SUPFAM" id="SSF53335">
    <property type="entry name" value="S-adenosyl-L-methionine-dependent methyltransferases"/>
    <property type="match status" value="1"/>
</dbReference>
<keyword evidence="1" id="KW-0808">Transferase</keyword>
<comment type="caution">
    <text evidence="1">The sequence shown here is derived from an EMBL/GenBank/DDBJ whole genome shotgun (WGS) entry which is preliminary data.</text>
</comment>
<accession>A0A934K9X3</accession>
<evidence type="ECO:0000313" key="2">
    <source>
        <dbReference type="Proteomes" id="UP000612893"/>
    </source>
</evidence>
<dbReference type="EMBL" id="JAEKNR010000105">
    <property type="protein sequence ID" value="MBJ7598365.1"/>
    <property type="molecule type" value="Genomic_DNA"/>
</dbReference>
<reference evidence="1" key="1">
    <citation type="submission" date="2020-10" db="EMBL/GenBank/DDBJ databases">
        <title>Ca. Dormibacterota MAGs.</title>
        <authorList>
            <person name="Montgomery K."/>
        </authorList>
    </citation>
    <scope>NUCLEOTIDE SEQUENCE [LARGE SCALE GENOMIC DNA]</scope>
    <source>
        <strain evidence="1">SC8812_S17_10</strain>
    </source>
</reference>
<proteinExistence type="predicted"/>
<keyword evidence="2" id="KW-1185">Reference proteome</keyword>
<dbReference type="AlphaFoldDB" id="A0A934K9X3"/>
<evidence type="ECO:0000313" key="1">
    <source>
        <dbReference type="EMBL" id="MBJ7598365.1"/>
    </source>
</evidence>
<name>A0A934K9X3_9BACT</name>
<dbReference type="Gene3D" id="3.40.50.150">
    <property type="entry name" value="Vaccinia Virus protein VP39"/>
    <property type="match status" value="1"/>
</dbReference>
<dbReference type="GO" id="GO:0032259">
    <property type="term" value="P:methylation"/>
    <property type="evidence" value="ECO:0007669"/>
    <property type="project" value="UniProtKB-KW"/>
</dbReference>
<protein>
    <submittedName>
        <fullName evidence="1">Class I SAM-dependent methyltransferase</fullName>
    </submittedName>
</protein>
<keyword evidence="1" id="KW-0489">Methyltransferase</keyword>
<gene>
    <name evidence="1" type="ORF">JF922_09810</name>
</gene>
<dbReference type="Proteomes" id="UP000612893">
    <property type="component" value="Unassembled WGS sequence"/>
</dbReference>
<sequence>MFSDVGFASLAEADVIGELAKMESQVKDGPPSEHDFFEYMGFDSDLMRKARAFYVPMFEGRQDVLDLACGRGEFLDVLGRGTGVDIEEKMVLAAREAGHDVALGDAFEYLRDRPETYDGIFSAHFVEHLPYERAAELVGLAWRALKSGGVAVICTPNSASLPTLQRQFWWDATHVRMYDVELLRFMFSSAGFVEVEGGVNPRNLPGYPVDLEALKVPDIGPIEQPPFLGGAIGALDRRSQVTHHHLKTVADTLRGLIEHLYTPSEIFVRGLKR</sequence>
<organism evidence="1 2">
    <name type="scientific">Candidatus Nephthysia bennettiae</name>
    <dbReference type="NCBI Taxonomy" id="3127016"/>
    <lineage>
        <taxon>Bacteria</taxon>
        <taxon>Bacillati</taxon>
        <taxon>Candidatus Dormiibacterota</taxon>
        <taxon>Candidatus Dormibacteria</taxon>
        <taxon>Candidatus Dormibacterales</taxon>
        <taxon>Candidatus Dormibacteraceae</taxon>
        <taxon>Candidatus Nephthysia</taxon>
    </lineage>
</organism>